<reference evidence="2" key="1">
    <citation type="journal article" date="2014" name="Int. J. Syst. Evol. Microbiol.">
        <title>Complete genome sequence of Corynebacterium casei LMG S-19264T (=DSM 44701T), isolated from a smear-ripened cheese.</title>
        <authorList>
            <consortium name="US DOE Joint Genome Institute (JGI-PGF)"/>
            <person name="Walter F."/>
            <person name="Albersmeier A."/>
            <person name="Kalinowski J."/>
            <person name="Ruckert C."/>
        </authorList>
    </citation>
    <scope>NUCLEOTIDE SEQUENCE</scope>
    <source>
        <strain evidence="2">CGMCC 1.12754</strain>
    </source>
</reference>
<sequence length="57" mass="6625">MFWLIIGIFIIPIVMLGIITDKKRSNRVNSNPNQNKSSHSETDYRKDYTIGENIRGE</sequence>
<dbReference type="AlphaFoldDB" id="A0A917HJ20"/>
<evidence type="ECO:0000313" key="3">
    <source>
        <dbReference type="Proteomes" id="UP000622860"/>
    </source>
</evidence>
<proteinExistence type="predicted"/>
<evidence type="ECO:0000313" key="2">
    <source>
        <dbReference type="EMBL" id="GGG81160.1"/>
    </source>
</evidence>
<comment type="caution">
    <text evidence="2">The sequence shown here is derived from an EMBL/GenBank/DDBJ whole genome shotgun (WGS) entry which is preliminary data.</text>
</comment>
<protein>
    <submittedName>
        <fullName evidence="2">Uncharacterized protein</fullName>
    </submittedName>
</protein>
<reference evidence="2" key="2">
    <citation type="submission" date="2020-09" db="EMBL/GenBank/DDBJ databases">
        <authorList>
            <person name="Sun Q."/>
            <person name="Zhou Y."/>
        </authorList>
    </citation>
    <scope>NUCLEOTIDE SEQUENCE</scope>
    <source>
        <strain evidence="2">CGMCC 1.12754</strain>
    </source>
</reference>
<keyword evidence="3" id="KW-1185">Reference proteome</keyword>
<name>A0A917HJ20_9BACI</name>
<feature type="compositionally biased region" description="Polar residues" evidence="1">
    <location>
        <begin position="27"/>
        <end position="37"/>
    </location>
</feature>
<dbReference type="RefSeq" id="WP_188456027.1">
    <property type="nucleotide sequence ID" value="NZ_BMFR01000013.1"/>
</dbReference>
<organism evidence="2 3">
    <name type="scientific">Virgibacillus oceani</name>
    <dbReference type="NCBI Taxonomy" id="1479511"/>
    <lineage>
        <taxon>Bacteria</taxon>
        <taxon>Bacillati</taxon>
        <taxon>Bacillota</taxon>
        <taxon>Bacilli</taxon>
        <taxon>Bacillales</taxon>
        <taxon>Bacillaceae</taxon>
        <taxon>Virgibacillus</taxon>
    </lineage>
</organism>
<feature type="region of interest" description="Disordered" evidence="1">
    <location>
        <begin position="25"/>
        <end position="57"/>
    </location>
</feature>
<feature type="compositionally biased region" description="Basic and acidic residues" evidence="1">
    <location>
        <begin position="38"/>
        <end position="57"/>
    </location>
</feature>
<evidence type="ECO:0000256" key="1">
    <source>
        <dbReference type="SAM" id="MobiDB-lite"/>
    </source>
</evidence>
<accession>A0A917HJ20</accession>
<gene>
    <name evidence="2" type="ORF">GCM10011398_28210</name>
</gene>
<dbReference type="Proteomes" id="UP000622860">
    <property type="component" value="Unassembled WGS sequence"/>
</dbReference>
<dbReference type="EMBL" id="BMFR01000013">
    <property type="protein sequence ID" value="GGG81160.1"/>
    <property type="molecule type" value="Genomic_DNA"/>
</dbReference>